<dbReference type="Proteomes" id="UP000266723">
    <property type="component" value="Unassembled WGS sequence"/>
</dbReference>
<name>A0ABQ7ABE3_BRACR</name>
<organism evidence="1 2">
    <name type="scientific">Brassica cretica</name>
    <name type="common">Mustard</name>
    <dbReference type="NCBI Taxonomy" id="69181"/>
    <lineage>
        <taxon>Eukaryota</taxon>
        <taxon>Viridiplantae</taxon>
        <taxon>Streptophyta</taxon>
        <taxon>Embryophyta</taxon>
        <taxon>Tracheophyta</taxon>
        <taxon>Spermatophyta</taxon>
        <taxon>Magnoliopsida</taxon>
        <taxon>eudicotyledons</taxon>
        <taxon>Gunneridae</taxon>
        <taxon>Pentapetalae</taxon>
        <taxon>rosids</taxon>
        <taxon>malvids</taxon>
        <taxon>Brassicales</taxon>
        <taxon>Brassicaceae</taxon>
        <taxon>Brassiceae</taxon>
        <taxon>Brassica</taxon>
    </lineage>
</organism>
<dbReference type="EMBL" id="QGKV02002055">
    <property type="protein sequence ID" value="KAF3494905.1"/>
    <property type="molecule type" value="Genomic_DNA"/>
</dbReference>
<protein>
    <submittedName>
        <fullName evidence="1">Uncharacterized protein</fullName>
    </submittedName>
</protein>
<comment type="caution">
    <text evidence="1">The sequence shown here is derived from an EMBL/GenBank/DDBJ whole genome shotgun (WGS) entry which is preliminary data.</text>
</comment>
<keyword evidence="2" id="KW-1185">Reference proteome</keyword>
<proteinExistence type="predicted"/>
<gene>
    <name evidence="1" type="ORF">DY000_02053356</name>
</gene>
<reference evidence="1 2" key="1">
    <citation type="journal article" date="2020" name="BMC Genomics">
        <title>Intraspecific diversification of the crop wild relative Brassica cretica Lam. using demographic model selection.</title>
        <authorList>
            <person name="Kioukis A."/>
            <person name="Michalopoulou V.A."/>
            <person name="Briers L."/>
            <person name="Pirintsos S."/>
            <person name="Studholme D.J."/>
            <person name="Pavlidis P."/>
            <person name="Sarris P.F."/>
        </authorList>
    </citation>
    <scope>NUCLEOTIDE SEQUENCE [LARGE SCALE GENOMIC DNA]</scope>
    <source>
        <strain evidence="2">cv. PFS-1207/04</strain>
    </source>
</reference>
<accession>A0ABQ7ABE3</accession>
<evidence type="ECO:0000313" key="2">
    <source>
        <dbReference type="Proteomes" id="UP000266723"/>
    </source>
</evidence>
<evidence type="ECO:0000313" key="1">
    <source>
        <dbReference type="EMBL" id="KAF3494905.1"/>
    </source>
</evidence>
<sequence length="543" mass="60869">MTSFPARPLRSGFYVEVIRRVAADGILYGLCKLAGFLKTLEYWQRDKFWDLVSRFLILYLEMLETSALGLGQDLGSRLIRLVWLEPSISPRTSFKPPGGLSFVMTNLPYDYRFLGGTIIVCVIVTWRFKTNSGLPFSRQVIGAVVAQLFLLCMKVVLSFIAKDVVAKGLDHDTFVLSIRSSRLASSLKGMLSVVSGLLALLKVERDKIGAAPYDGCLRTLVEGIKPFVVRLGVKVRMTSFPARPLRSGFYVEVIRRVAADGILYGLCKLAGFLKASEYWQRDKFLDLVSRFLILCLEMLETSAMGLGQDLGLLLVLEGAMTNSTYVSRFSFILIPYRFKIRDRCFVMLQGISLSPAFGKHSGLTTDVRSQNCCSCLVLIEELGPRGRVNLSPKRGILLYHALCGVGLPRFFSCLFEDVPYSYRSSVTSFPYMPHFTRQIIGAVVAQLFWLCMKAVLSFIAKDVVAKGLDHDTFKARSLRSDRASGRARSLRSDCALLRAWSLRSDRAVYVLGRYLATELRRDLGRYVAIKLRGDLGRYVATEP</sequence>